<dbReference type="PANTHER" id="PTHR24421:SF10">
    <property type="entry name" value="NITRATE_NITRITE SENSOR PROTEIN NARQ"/>
    <property type="match status" value="1"/>
</dbReference>
<comment type="caution">
    <text evidence="11">The sequence shown here is derived from an EMBL/GenBank/DDBJ whole genome shotgun (WGS) entry which is preliminary data.</text>
</comment>
<comment type="catalytic activity">
    <reaction evidence="1">
        <text>ATP + protein L-histidine = ADP + protein N-phospho-L-histidine.</text>
        <dbReference type="EC" id="2.7.13.3"/>
    </reaction>
</comment>
<feature type="transmembrane region" description="Helical" evidence="9">
    <location>
        <begin position="75"/>
        <end position="98"/>
    </location>
</feature>
<keyword evidence="7" id="KW-0067">ATP-binding</keyword>
<keyword evidence="9" id="KW-0812">Transmembrane</keyword>
<dbReference type="InterPro" id="IPR011712">
    <property type="entry name" value="Sig_transdc_His_kin_sub3_dim/P"/>
</dbReference>
<keyword evidence="6 11" id="KW-0418">Kinase</keyword>
<dbReference type="InterPro" id="IPR050482">
    <property type="entry name" value="Sensor_HK_TwoCompSys"/>
</dbReference>
<dbReference type="CDD" id="cd16917">
    <property type="entry name" value="HATPase_UhpB-NarQ-NarX-like"/>
    <property type="match status" value="1"/>
</dbReference>
<evidence type="ECO:0000259" key="10">
    <source>
        <dbReference type="Pfam" id="PF07730"/>
    </source>
</evidence>
<proteinExistence type="predicted"/>
<keyword evidence="3" id="KW-0597">Phosphoprotein</keyword>
<dbReference type="Pfam" id="PF07730">
    <property type="entry name" value="HisKA_3"/>
    <property type="match status" value="1"/>
</dbReference>
<dbReference type="SUPFAM" id="SSF55874">
    <property type="entry name" value="ATPase domain of HSP90 chaperone/DNA topoisomerase II/histidine kinase"/>
    <property type="match status" value="1"/>
</dbReference>
<evidence type="ECO:0000256" key="3">
    <source>
        <dbReference type="ARBA" id="ARBA00022553"/>
    </source>
</evidence>
<dbReference type="Gene3D" id="1.20.5.1930">
    <property type="match status" value="1"/>
</dbReference>
<dbReference type="RefSeq" id="WP_190025092.1">
    <property type="nucleotide sequence ID" value="NZ_BMUT01000018.1"/>
</dbReference>
<dbReference type="EMBL" id="BMUT01000018">
    <property type="protein sequence ID" value="GGY06956.1"/>
    <property type="molecule type" value="Genomic_DNA"/>
</dbReference>
<evidence type="ECO:0000313" key="11">
    <source>
        <dbReference type="EMBL" id="GGY06956.1"/>
    </source>
</evidence>
<evidence type="ECO:0000256" key="6">
    <source>
        <dbReference type="ARBA" id="ARBA00022777"/>
    </source>
</evidence>
<feature type="domain" description="Signal transduction histidine kinase subgroup 3 dimerisation and phosphoacceptor" evidence="10">
    <location>
        <begin position="191"/>
        <end position="255"/>
    </location>
</feature>
<evidence type="ECO:0000256" key="1">
    <source>
        <dbReference type="ARBA" id="ARBA00000085"/>
    </source>
</evidence>
<sequence length="400" mass="42156">MSAAAEPTGILRRAQRARQALARFRPPGPLVEGAVLALACSDLVTLLGSRIEHPAVVGLSLLALAALPWRRRRPLTVLLLTLPALTVGGMWLAAMIALVRVAVVASEVTAALSGLCVSAAVLLDWTLFGGPFPETGNWLRAEVYCALVGAGPVVLGRLLRSRRRIAEQLLELARCRDRERAAEHKAVAARERAALAREMHDVVGHEMSLIAVRAAALAQGSADPAVRKEADLIRELSVRALDEVRHTVGVLRSPRAEEDATPSVRRLADIAALAERSGLPVRAVVEPGTGVRWPAAVELAAYRTVQEALTNVRRHGDPARPVEVRVESVDDHTCLVVEVRSGRKPAAAEAAGGHGLAGLRERARLLGGDLAAGPVPGDAYLVRAAFPAPGHALVGSAGAA</sequence>
<dbReference type="PANTHER" id="PTHR24421">
    <property type="entry name" value="NITRATE/NITRITE SENSOR PROTEIN NARX-RELATED"/>
    <property type="match status" value="1"/>
</dbReference>
<keyword evidence="5" id="KW-0547">Nucleotide-binding</keyword>
<dbReference type="InterPro" id="IPR036890">
    <property type="entry name" value="HATPase_C_sf"/>
</dbReference>
<keyword evidence="4" id="KW-0808">Transferase</keyword>
<evidence type="ECO:0000256" key="4">
    <source>
        <dbReference type="ARBA" id="ARBA00022679"/>
    </source>
</evidence>
<organism evidence="11 12">
    <name type="scientific">Streptomyces hiroshimensis</name>
    <dbReference type="NCBI Taxonomy" id="66424"/>
    <lineage>
        <taxon>Bacteria</taxon>
        <taxon>Bacillati</taxon>
        <taxon>Actinomycetota</taxon>
        <taxon>Actinomycetes</taxon>
        <taxon>Kitasatosporales</taxon>
        <taxon>Streptomycetaceae</taxon>
        <taxon>Streptomyces</taxon>
    </lineage>
</organism>
<dbReference type="Proteomes" id="UP000659223">
    <property type="component" value="Unassembled WGS sequence"/>
</dbReference>
<feature type="transmembrane region" description="Helical" evidence="9">
    <location>
        <begin position="110"/>
        <end position="129"/>
    </location>
</feature>
<protein>
    <recommendedName>
        <fullName evidence="2">histidine kinase</fullName>
        <ecNumber evidence="2">2.7.13.3</ecNumber>
    </recommendedName>
</protein>
<evidence type="ECO:0000256" key="5">
    <source>
        <dbReference type="ARBA" id="ARBA00022741"/>
    </source>
</evidence>
<keyword evidence="12" id="KW-1185">Reference proteome</keyword>
<keyword evidence="9" id="KW-0472">Membrane</keyword>
<evidence type="ECO:0000256" key="9">
    <source>
        <dbReference type="SAM" id="Phobius"/>
    </source>
</evidence>
<accession>A0ABQ2Z6T5</accession>
<evidence type="ECO:0000313" key="12">
    <source>
        <dbReference type="Proteomes" id="UP000659223"/>
    </source>
</evidence>
<feature type="transmembrane region" description="Helical" evidence="9">
    <location>
        <begin position="141"/>
        <end position="159"/>
    </location>
</feature>
<dbReference type="Gene3D" id="3.30.565.10">
    <property type="entry name" value="Histidine kinase-like ATPase, C-terminal domain"/>
    <property type="match status" value="1"/>
</dbReference>
<keyword evidence="9" id="KW-1133">Transmembrane helix</keyword>
<name>A0ABQ2Z6T5_9ACTN</name>
<evidence type="ECO:0000256" key="2">
    <source>
        <dbReference type="ARBA" id="ARBA00012438"/>
    </source>
</evidence>
<dbReference type="EC" id="2.7.13.3" evidence="2"/>
<evidence type="ECO:0000256" key="8">
    <source>
        <dbReference type="ARBA" id="ARBA00023012"/>
    </source>
</evidence>
<gene>
    <name evidence="11" type="ORF">GCM10010324_62210</name>
</gene>
<dbReference type="GO" id="GO:0016301">
    <property type="term" value="F:kinase activity"/>
    <property type="evidence" value="ECO:0007669"/>
    <property type="project" value="UniProtKB-KW"/>
</dbReference>
<evidence type="ECO:0000256" key="7">
    <source>
        <dbReference type="ARBA" id="ARBA00022840"/>
    </source>
</evidence>
<reference evidence="12" key="1">
    <citation type="journal article" date="2019" name="Int. J. Syst. Evol. Microbiol.">
        <title>The Global Catalogue of Microorganisms (GCM) 10K type strain sequencing project: providing services to taxonomists for standard genome sequencing and annotation.</title>
        <authorList>
            <consortium name="The Broad Institute Genomics Platform"/>
            <consortium name="The Broad Institute Genome Sequencing Center for Infectious Disease"/>
            <person name="Wu L."/>
            <person name="Ma J."/>
        </authorList>
    </citation>
    <scope>NUCLEOTIDE SEQUENCE [LARGE SCALE GENOMIC DNA]</scope>
    <source>
        <strain evidence="12">JCM 4586</strain>
    </source>
</reference>
<keyword evidence="8" id="KW-0902">Two-component regulatory system</keyword>